<dbReference type="PANTHER" id="PTHR42721:SF3">
    <property type="entry name" value="BETA-D-XYLOSIDASE 5-RELATED"/>
    <property type="match status" value="1"/>
</dbReference>
<keyword evidence="6" id="KW-0325">Glycoprotein</keyword>
<evidence type="ECO:0000256" key="1">
    <source>
        <dbReference type="ARBA" id="ARBA00004851"/>
    </source>
</evidence>
<evidence type="ECO:0000256" key="6">
    <source>
        <dbReference type="ARBA" id="ARBA00023180"/>
    </source>
</evidence>
<dbReference type="Gene3D" id="3.40.50.1700">
    <property type="entry name" value="Glycoside hydrolase family 3 C-terminal domain"/>
    <property type="match status" value="2"/>
</dbReference>
<evidence type="ECO:0000256" key="5">
    <source>
        <dbReference type="ARBA" id="ARBA00022801"/>
    </source>
</evidence>
<dbReference type="InterPro" id="IPR036962">
    <property type="entry name" value="Glyco_hydro_3_N_sf"/>
</dbReference>
<keyword evidence="3" id="KW-0858">Xylan degradation</keyword>
<dbReference type="Gene3D" id="3.20.20.300">
    <property type="entry name" value="Glycoside hydrolase, family 3, N-terminal domain"/>
    <property type="match status" value="1"/>
</dbReference>
<dbReference type="PRINTS" id="PR00133">
    <property type="entry name" value="GLHYDRLASE3"/>
</dbReference>
<dbReference type="GO" id="GO:0009044">
    <property type="term" value="F:xylan 1,4-beta-xylosidase activity"/>
    <property type="evidence" value="ECO:0007669"/>
    <property type="project" value="UniProtKB-EC"/>
</dbReference>
<comment type="similarity">
    <text evidence="2">Belongs to the glycosyl hydrolase 3 family.</text>
</comment>
<feature type="signal peptide" evidence="12">
    <location>
        <begin position="1"/>
        <end position="20"/>
    </location>
</feature>
<keyword evidence="9" id="KW-0624">Polysaccharide degradation</keyword>
<proteinExistence type="inferred from homology"/>
<evidence type="ECO:0000259" key="13">
    <source>
        <dbReference type="PROSITE" id="PS51820"/>
    </source>
</evidence>
<evidence type="ECO:0000256" key="9">
    <source>
        <dbReference type="ARBA" id="ARBA00023326"/>
    </source>
</evidence>
<name>A0A1X7RF58_ZYMT9</name>
<dbReference type="EMBL" id="LT853692">
    <property type="protein sequence ID" value="SMQ45870.1"/>
    <property type="molecule type" value="Genomic_DNA"/>
</dbReference>
<dbReference type="InterPro" id="IPR011658">
    <property type="entry name" value="PA14_dom"/>
</dbReference>
<feature type="domain" description="PA14" evidence="13">
    <location>
        <begin position="507"/>
        <end position="677"/>
    </location>
</feature>
<comment type="pathway">
    <text evidence="1">Glycan degradation; xylan degradation.</text>
</comment>
<evidence type="ECO:0000256" key="7">
    <source>
        <dbReference type="ARBA" id="ARBA00023277"/>
    </source>
</evidence>
<gene>
    <name evidence="14" type="ORF">ZT3D7_G1015</name>
</gene>
<protein>
    <recommendedName>
        <fullName evidence="11">xylan 1,4-beta-xylosidase</fullName>
        <ecNumber evidence="11">3.2.1.37</ecNumber>
    </recommendedName>
</protein>
<evidence type="ECO:0000256" key="11">
    <source>
        <dbReference type="ARBA" id="ARBA00026107"/>
    </source>
</evidence>
<dbReference type="InterPro" id="IPR036881">
    <property type="entry name" value="Glyco_hydro_3_C_sf"/>
</dbReference>
<dbReference type="InterPro" id="IPR013783">
    <property type="entry name" value="Ig-like_fold"/>
</dbReference>
<evidence type="ECO:0000313" key="15">
    <source>
        <dbReference type="Proteomes" id="UP000215127"/>
    </source>
</evidence>
<evidence type="ECO:0000313" key="14">
    <source>
        <dbReference type="EMBL" id="SMQ45870.1"/>
    </source>
</evidence>
<keyword evidence="7" id="KW-0119">Carbohydrate metabolism</keyword>
<dbReference type="SUPFAM" id="SSF52279">
    <property type="entry name" value="Beta-D-glucan exohydrolase, C-terminal domain"/>
    <property type="match status" value="1"/>
</dbReference>
<reference evidence="14 15" key="1">
    <citation type="submission" date="2016-06" db="EMBL/GenBank/DDBJ databases">
        <authorList>
            <person name="Kjaerup R.B."/>
            <person name="Dalgaard T.S."/>
            <person name="Juul-Madsen H.R."/>
        </authorList>
    </citation>
    <scope>NUCLEOTIDE SEQUENCE [LARGE SCALE GENOMIC DNA]</scope>
</reference>
<dbReference type="AlphaFoldDB" id="A0A1X7RF58"/>
<dbReference type="SUPFAM" id="SSF51445">
    <property type="entry name" value="(Trans)glycosidases"/>
    <property type="match status" value="1"/>
</dbReference>
<dbReference type="InterPro" id="IPR017853">
    <property type="entry name" value="GH"/>
</dbReference>
<comment type="catalytic activity">
    <reaction evidence="10">
        <text>Hydrolysis of (1-&gt;4)-beta-D-xylans, to remove successive D-xylose residues from the non-reducing termini.</text>
        <dbReference type="EC" id="3.2.1.37"/>
    </reaction>
</comment>
<evidence type="ECO:0000256" key="8">
    <source>
        <dbReference type="ARBA" id="ARBA00023295"/>
    </source>
</evidence>
<dbReference type="InterPro" id="IPR037524">
    <property type="entry name" value="PA14/GLEYA"/>
</dbReference>
<accession>A0A1X7RF58</accession>
<dbReference type="Proteomes" id="UP000215127">
    <property type="component" value="Chromosome 1"/>
</dbReference>
<dbReference type="PROSITE" id="PS51820">
    <property type="entry name" value="PA14"/>
    <property type="match status" value="1"/>
</dbReference>
<evidence type="ECO:0000256" key="3">
    <source>
        <dbReference type="ARBA" id="ARBA00022651"/>
    </source>
</evidence>
<evidence type="ECO:0000256" key="12">
    <source>
        <dbReference type="SAM" id="SignalP"/>
    </source>
</evidence>
<sequence>MKVNFLRPASWLLTLPTAFTLGVPRDASNGVQYTASNKTAFIENLVAQMTVPEMVMQLYLFFADDAVGPESNNELYDHALHLAPDAGIGVVHDWYPLNKTQVNSLQALDLQNSRLKIPFMHIGECLHGVGSFQQSMFPQALALSSSWDVDLVYRVGRAIGTEARSIGIHACLSPVLDICRDSRWGRCQEDWGEDHILTSHMGVAYASGLSKNGSWGDSDAVVPVMKHFAAHGAPQSGLNAGPWMGYGNREVRENLLVPFKAAIDLGGVRGVMMSYNEIDDVPSAVNPMLYDALADWGYDGFIIADDKGMSELEYVHMVADSPTDTIGQWFNAGGMIEYYDYPLETYMNSTQSLVESGTVTLATLQAKIRSVLSVKWDLGLFEDPFIPEDVDPQAISDAHVPLTLEAAHKSIVLLENRNSTLPLSLESGQLKKVALVGPFTDTLNYGDYAGQFGRYPVAHSSTIQEGILQTLEETSSNIEFVTAWGANTWLYNGQYPIPGYHLCTPGGIHGGLQATYFAGVNFTEPLVRATEVPVRDWGLYPPPGLPSNNFSAIWEGHLTVPVSTPTEGWLGVAIASNSTARLYIDDQQLVDVPLTTDGNILSNIPSRKYSMVNGTAAPPGSMPFTFVPGATHKVRLEFQSWNLYQKVANYNSLNAQVLLFWNLVDRASPTSAVEKAVGIAREADVIVLAVGAGWDSDGENGDRATMGLSPNQTLLTQAIMDIGKPVVLILEGGRPFAIPQFYDHTSCAAVLSTGFGGQSAGRAIADVLFGAFNPGGRVTLTVPVDVGQMPVFYNFKASKALQSYTDMDVAPAYPFGYGLSYTNFTTSSFAASSSGAAATFTADSEITFSLTVTNNGPVAGSYVPQVYLLQRVSSISRPVKQLVGFARVYLEPMESRSVNIELEVDRYLKILNRKNEWEVEKGNYTFALMENGGPHAGTEKNVTMQCV</sequence>
<keyword evidence="8" id="KW-0326">Glycosidase</keyword>
<dbReference type="Pfam" id="PF14310">
    <property type="entry name" value="Fn3-like"/>
    <property type="match status" value="1"/>
</dbReference>
<dbReference type="PANTHER" id="PTHR42721">
    <property type="entry name" value="SUGAR HYDROLASE-RELATED"/>
    <property type="match status" value="1"/>
</dbReference>
<dbReference type="GO" id="GO:0045493">
    <property type="term" value="P:xylan catabolic process"/>
    <property type="evidence" value="ECO:0007669"/>
    <property type="project" value="UniProtKB-KW"/>
</dbReference>
<feature type="chain" id="PRO_5012937049" description="xylan 1,4-beta-xylosidase" evidence="12">
    <location>
        <begin position="21"/>
        <end position="947"/>
    </location>
</feature>
<evidence type="ECO:0000256" key="10">
    <source>
        <dbReference type="ARBA" id="ARBA00024574"/>
    </source>
</evidence>
<dbReference type="STRING" id="1276538.A0A1X7RF58"/>
<dbReference type="InterPro" id="IPR044993">
    <property type="entry name" value="BXL"/>
</dbReference>
<dbReference type="InterPro" id="IPR001764">
    <property type="entry name" value="Glyco_hydro_3_N"/>
</dbReference>
<dbReference type="Pfam" id="PF07691">
    <property type="entry name" value="PA14"/>
    <property type="match status" value="1"/>
</dbReference>
<dbReference type="EC" id="3.2.1.37" evidence="11"/>
<dbReference type="GO" id="GO:0031222">
    <property type="term" value="P:arabinan catabolic process"/>
    <property type="evidence" value="ECO:0007669"/>
    <property type="project" value="TreeGrafter"/>
</dbReference>
<dbReference type="Pfam" id="PF01915">
    <property type="entry name" value="Glyco_hydro_3_C"/>
    <property type="match status" value="1"/>
</dbReference>
<organism evidence="14 15">
    <name type="scientific">Zymoseptoria tritici (strain ST99CH_3D7)</name>
    <dbReference type="NCBI Taxonomy" id="1276538"/>
    <lineage>
        <taxon>Eukaryota</taxon>
        <taxon>Fungi</taxon>
        <taxon>Dikarya</taxon>
        <taxon>Ascomycota</taxon>
        <taxon>Pezizomycotina</taxon>
        <taxon>Dothideomycetes</taxon>
        <taxon>Dothideomycetidae</taxon>
        <taxon>Mycosphaerellales</taxon>
        <taxon>Mycosphaerellaceae</taxon>
        <taxon>Zymoseptoria</taxon>
    </lineage>
</organism>
<dbReference type="InterPro" id="IPR002772">
    <property type="entry name" value="Glyco_hydro_3_C"/>
</dbReference>
<dbReference type="GO" id="GO:0046556">
    <property type="term" value="F:alpha-L-arabinofuranosidase activity"/>
    <property type="evidence" value="ECO:0007669"/>
    <property type="project" value="TreeGrafter"/>
</dbReference>
<dbReference type="InterPro" id="IPR026891">
    <property type="entry name" value="Fn3-like"/>
</dbReference>
<dbReference type="SUPFAM" id="SSF56988">
    <property type="entry name" value="Anthrax protective antigen"/>
    <property type="match status" value="1"/>
</dbReference>
<dbReference type="Gene3D" id="2.60.40.10">
    <property type="entry name" value="Immunoglobulins"/>
    <property type="match status" value="1"/>
</dbReference>
<keyword evidence="4 12" id="KW-0732">Signal</keyword>
<evidence type="ECO:0000256" key="4">
    <source>
        <dbReference type="ARBA" id="ARBA00022729"/>
    </source>
</evidence>
<evidence type="ECO:0000256" key="2">
    <source>
        <dbReference type="ARBA" id="ARBA00005336"/>
    </source>
</evidence>
<dbReference type="Pfam" id="PF00933">
    <property type="entry name" value="Glyco_hydro_3"/>
    <property type="match status" value="1"/>
</dbReference>
<keyword evidence="5" id="KW-0378">Hydrolase</keyword>
<keyword evidence="15" id="KW-1185">Reference proteome</keyword>
<dbReference type="SMART" id="SM01217">
    <property type="entry name" value="Fn3_like"/>
    <property type="match status" value="1"/>
</dbReference>